<evidence type="ECO:0000313" key="2">
    <source>
        <dbReference type="EMBL" id="RUS32726.1"/>
    </source>
</evidence>
<keyword evidence="3" id="KW-1185">Reference proteome</keyword>
<comment type="caution">
    <text evidence="2">The sequence shown here is derived from an EMBL/GenBank/DDBJ whole genome shotgun (WGS) entry which is preliminary data.</text>
</comment>
<accession>A0A433QSG4</accession>
<dbReference type="AlphaFoldDB" id="A0A433QSG4"/>
<feature type="compositionally biased region" description="Basic and acidic residues" evidence="1">
    <location>
        <begin position="46"/>
        <end position="60"/>
    </location>
</feature>
<organism evidence="2 3">
    <name type="scientific">Jimgerdemannia flammicorona</name>
    <dbReference type="NCBI Taxonomy" id="994334"/>
    <lineage>
        <taxon>Eukaryota</taxon>
        <taxon>Fungi</taxon>
        <taxon>Fungi incertae sedis</taxon>
        <taxon>Mucoromycota</taxon>
        <taxon>Mucoromycotina</taxon>
        <taxon>Endogonomycetes</taxon>
        <taxon>Endogonales</taxon>
        <taxon>Endogonaceae</taxon>
        <taxon>Jimgerdemannia</taxon>
    </lineage>
</organism>
<evidence type="ECO:0000256" key="1">
    <source>
        <dbReference type="SAM" id="MobiDB-lite"/>
    </source>
</evidence>
<gene>
    <name evidence="2" type="ORF">BC938DRAFT_474492</name>
</gene>
<evidence type="ECO:0000313" key="3">
    <source>
        <dbReference type="Proteomes" id="UP000274822"/>
    </source>
</evidence>
<sequence length="120" mass="13308">MSLSDSVTEALVAEVGSVHQPATLEIGYNKQGQKLKRKLPEVIDSREGQVAGRDGDGTKIKEKRMKHAPQTDDNSSIHIDDQSEMIEDVEVILWIVNDINVTERFRVYQMAVLTGATTKG</sequence>
<reference evidence="2 3" key="1">
    <citation type="journal article" date="2018" name="New Phytol.">
        <title>Phylogenomics of Endogonaceae and evolution of mycorrhizas within Mucoromycota.</title>
        <authorList>
            <person name="Chang Y."/>
            <person name="Desiro A."/>
            <person name="Na H."/>
            <person name="Sandor L."/>
            <person name="Lipzen A."/>
            <person name="Clum A."/>
            <person name="Barry K."/>
            <person name="Grigoriev I.V."/>
            <person name="Martin F.M."/>
            <person name="Stajich J.E."/>
            <person name="Smith M.E."/>
            <person name="Bonito G."/>
            <person name="Spatafora J.W."/>
        </authorList>
    </citation>
    <scope>NUCLEOTIDE SEQUENCE [LARGE SCALE GENOMIC DNA]</scope>
    <source>
        <strain evidence="2 3">AD002</strain>
    </source>
</reference>
<proteinExistence type="predicted"/>
<name>A0A433QSG4_9FUNG</name>
<protein>
    <submittedName>
        <fullName evidence="2">Uncharacterized protein</fullName>
    </submittedName>
</protein>
<dbReference type="EMBL" id="RBNJ01001825">
    <property type="protein sequence ID" value="RUS32726.1"/>
    <property type="molecule type" value="Genomic_DNA"/>
</dbReference>
<feature type="region of interest" description="Disordered" evidence="1">
    <location>
        <begin position="46"/>
        <end position="79"/>
    </location>
</feature>
<dbReference type="Proteomes" id="UP000274822">
    <property type="component" value="Unassembled WGS sequence"/>
</dbReference>